<dbReference type="SUPFAM" id="SSF54001">
    <property type="entry name" value="Cysteine proteinases"/>
    <property type="match status" value="1"/>
</dbReference>
<evidence type="ECO:0000313" key="3">
    <source>
        <dbReference type="Proteomes" id="UP000285908"/>
    </source>
</evidence>
<proteinExistence type="predicted"/>
<evidence type="ECO:0000259" key="1">
    <source>
        <dbReference type="SMART" id="SM00460"/>
    </source>
</evidence>
<dbReference type="InterPro" id="IPR038765">
    <property type="entry name" value="Papain-like_cys_pep_sf"/>
</dbReference>
<gene>
    <name evidence="2" type="ORF">EKE94_04010</name>
</gene>
<name>A0A438ALW5_9RHOB</name>
<dbReference type="Pfam" id="PF01841">
    <property type="entry name" value="Transglut_core"/>
    <property type="match status" value="1"/>
</dbReference>
<dbReference type="PROSITE" id="PS51318">
    <property type="entry name" value="TAT"/>
    <property type="match status" value="1"/>
</dbReference>
<reference evidence="2 3" key="1">
    <citation type="submission" date="2018-11" db="EMBL/GenBank/DDBJ databases">
        <title>Mesobaculum littorinae gen. nov., sp. nov., isolated from Littorina scabra that represents a novel genus of the order Rhodobacteraceae.</title>
        <authorList>
            <person name="Li F."/>
        </authorList>
    </citation>
    <scope>NUCLEOTIDE SEQUENCE [LARGE SCALE GENOMIC DNA]</scope>
    <source>
        <strain evidence="2 3">M0103</strain>
    </source>
</reference>
<dbReference type="Gene3D" id="3.10.620.30">
    <property type="match status" value="1"/>
</dbReference>
<keyword evidence="3" id="KW-1185">Reference proteome</keyword>
<dbReference type="PANTHER" id="PTHR38339:SF1">
    <property type="entry name" value="TRANSGLUTAMINASE-LIKE DOMAIN-CONTAINING PROTEIN"/>
    <property type="match status" value="1"/>
</dbReference>
<dbReference type="SMART" id="SM00460">
    <property type="entry name" value="TGc"/>
    <property type="match status" value="1"/>
</dbReference>
<organism evidence="2 3">
    <name type="scientific">Mesobaculum littorinae</name>
    <dbReference type="NCBI Taxonomy" id="2486419"/>
    <lineage>
        <taxon>Bacteria</taxon>
        <taxon>Pseudomonadati</taxon>
        <taxon>Pseudomonadota</taxon>
        <taxon>Alphaproteobacteria</taxon>
        <taxon>Rhodobacterales</taxon>
        <taxon>Roseobacteraceae</taxon>
        <taxon>Mesobaculum</taxon>
    </lineage>
</organism>
<comment type="caution">
    <text evidence="2">The sequence shown here is derived from an EMBL/GenBank/DDBJ whole genome shotgun (WGS) entry which is preliminary data.</text>
</comment>
<dbReference type="EMBL" id="RQXX01000001">
    <property type="protein sequence ID" value="RVV99843.1"/>
    <property type="molecule type" value="Genomic_DNA"/>
</dbReference>
<dbReference type="RefSeq" id="WP_127905285.1">
    <property type="nucleotide sequence ID" value="NZ_RQXX01000001.1"/>
</dbReference>
<dbReference type="InterPro" id="IPR002931">
    <property type="entry name" value="Transglutaminase-like"/>
</dbReference>
<dbReference type="PANTHER" id="PTHR38339">
    <property type="entry name" value="TRANSGLUTAMINASE DOMAIN PROTEIN"/>
    <property type="match status" value="1"/>
</dbReference>
<dbReference type="Proteomes" id="UP000285908">
    <property type="component" value="Unassembled WGS sequence"/>
</dbReference>
<protein>
    <submittedName>
        <fullName evidence="2">Transglutaminase</fullName>
    </submittedName>
</protein>
<dbReference type="InterPro" id="IPR006311">
    <property type="entry name" value="TAT_signal"/>
</dbReference>
<dbReference type="AlphaFoldDB" id="A0A438ALW5"/>
<accession>A0A438ALW5</accession>
<sequence>MQLTRRTLLTTGAAFPAAALLPRGARAAFRPRPEGWRRFEIVTEVALPQADGPVQVWVPVPSVTEEGWMQAGDASFETNATRAEIKTDPVYGARFVHAEWDADAPAPQLTVTATAQTQDRHIDLSEPGQPRSLPDEARALYTSATDLIPTDGIVKDTADDIVGWSRGDLTKARKIYDWVVENTERNPETRGCGLGDVASMLAMGDLTGKCADLNALYVGLARAADLPARDVYGVRVAPSRFGYKSLGAGSQDITKAQHCRAEVFLERFGWVAVDPADVRKVMLEEPPKDLSLDDPKVADARAALFGAWEGNWVAYNFAHDVALPGSDGEPVEFLMYPIVEIDGVRQDHLDAEASGYSITATELEA</sequence>
<dbReference type="OrthoDB" id="9804872at2"/>
<evidence type="ECO:0000313" key="2">
    <source>
        <dbReference type="EMBL" id="RVV99843.1"/>
    </source>
</evidence>
<feature type="domain" description="Transglutaminase-like" evidence="1">
    <location>
        <begin position="202"/>
        <end position="277"/>
    </location>
</feature>